<reference evidence="4 5" key="1">
    <citation type="submission" date="2016-10" db="EMBL/GenBank/DDBJ databases">
        <title>The Draft Genome Sequence of the Potato Rhizosphere Bacteria Ochrobactrum sp. IPA7.2.</title>
        <authorList>
            <person name="Gogoleva N.E."/>
            <person name="Khlopko Y.A."/>
            <person name="Burygin G.L."/>
            <person name="Plotnikov A.O."/>
        </authorList>
    </citation>
    <scope>NUCLEOTIDE SEQUENCE [LARGE SCALE GENOMIC DNA]</scope>
    <source>
        <strain evidence="4 5">IPA7.2</strain>
    </source>
</reference>
<keyword evidence="5" id="KW-1185">Reference proteome</keyword>
<accession>A0A1J6HML8</accession>
<dbReference type="GO" id="GO:0016020">
    <property type="term" value="C:membrane"/>
    <property type="evidence" value="ECO:0007669"/>
    <property type="project" value="InterPro"/>
</dbReference>
<dbReference type="InterPro" id="IPR036890">
    <property type="entry name" value="HATPase_C_sf"/>
</dbReference>
<feature type="transmembrane region" description="Helical" evidence="2">
    <location>
        <begin position="141"/>
        <end position="167"/>
    </location>
</feature>
<feature type="transmembrane region" description="Helical" evidence="2">
    <location>
        <begin position="72"/>
        <end position="91"/>
    </location>
</feature>
<proteinExistence type="predicted"/>
<feature type="transmembrane region" description="Helical" evidence="2">
    <location>
        <begin position="49"/>
        <end position="66"/>
    </location>
</feature>
<evidence type="ECO:0000313" key="4">
    <source>
        <dbReference type="EMBL" id="OIS93635.1"/>
    </source>
</evidence>
<dbReference type="InterPro" id="IPR050640">
    <property type="entry name" value="Bact_2-comp_sensor_kinase"/>
</dbReference>
<feature type="coiled-coil region" evidence="1">
    <location>
        <begin position="171"/>
        <end position="198"/>
    </location>
</feature>
<comment type="caution">
    <text evidence="4">The sequence shown here is derived from an EMBL/GenBank/DDBJ whole genome shotgun (WGS) entry which is preliminary data.</text>
</comment>
<feature type="domain" description="Signal transduction histidine kinase internal region" evidence="3">
    <location>
        <begin position="190"/>
        <end position="268"/>
    </location>
</feature>
<keyword evidence="2" id="KW-1133">Transmembrane helix</keyword>
<dbReference type="EMBL" id="MOEC01000008">
    <property type="protein sequence ID" value="OIS93635.1"/>
    <property type="molecule type" value="Genomic_DNA"/>
</dbReference>
<feature type="transmembrane region" description="Helical" evidence="2">
    <location>
        <begin position="103"/>
        <end position="121"/>
    </location>
</feature>
<evidence type="ECO:0000256" key="2">
    <source>
        <dbReference type="SAM" id="Phobius"/>
    </source>
</evidence>
<keyword evidence="1" id="KW-0175">Coiled coil</keyword>
<name>A0A1J6HML8_9HYPH</name>
<keyword evidence="2" id="KW-0812">Transmembrane</keyword>
<keyword evidence="2" id="KW-0472">Membrane</keyword>
<organism evidence="4 5">
    <name type="scientific">Brucella cytisi</name>
    <dbReference type="NCBI Taxonomy" id="407152"/>
    <lineage>
        <taxon>Bacteria</taxon>
        <taxon>Pseudomonadati</taxon>
        <taxon>Pseudomonadota</taxon>
        <taxon>Alphaproteobacteria</taxon>
        <taxon>Hyphomicrobiales</taxon>
        <taxon>Brucellaceae</taxon>
        <taxon>Brucella/Ochrobactrum group</taxon>
        <taxon>Brucella</taxon>
    </lineage>
</organism>
<evidence type="ECO:0000313" key="5">
    <source>
        <dbReference type="Proteomes" id="UP000182985"/>
    </source>
</evidence>
<dbReference type="Gene3D" id="3.30.565.10">
    <property type="entry name" value="Histidine kinase-like ATPase, C-terminal domain"/>
    <property type="match status" value="1"/>
</dbReference>
<dbReference type="PANTHER" id="PTHR34220:SF7">
    <property type="entry name" value="SENSOR HISTIDINE KINASE YPDA"/>
    <property type="match status" value="1"/>
</dbReference>
<dbReference type="AlphaFoldDB" id="A0A1J6HML8"/>
<dbReference type="RefSeq" id="WP_071631618.1">
    <property type="nucleotide sequence ID" value="NZ_MOEC01000008.1"/>
</dbReference>
<evidence type="ECO:0000256" key="1">
    <source>
        <dbReference type="SAM" id="Coils"/>
    </source>
</evidence>
<sequence>MNSGDEQALLNTPYSNADYGVKNSPWHEITVGSGTSLSQALGSFWRAQTAGWLFFALFGFVSRILAFDDLKLAIVLTLSLDTAGFLLTALAHRFFRDRIRHQVSLSIVITAMALSVVAGALQMLVAEMVRNIVHPATTGEFVIGTFTVSFVYYTLIFMGWSLAYLWINAEANALKTQIQNSQVQKAALHAELSQLRSQLDSHFLFNALNTVAMEIPENKHTALEMTNRVAAYLRYSLEHHDQRVCSLMEEIRAVQNYLRIQEIRFENQIECAYDVAPEARLFLVPHLIVQPLVENAVKHGLTSPGQLAIKLRATGNRNELTIVIRNSGRLVNKSHDRPTIGLSNMRRRLELHYPGNHDFSLFQVGEEVVARLNLRGRPCFV</sequence>
<dbReference type="Pfam" id="PF06580">
    <property type="entry name" value="His_kinase"/>
    <property type="match status" value="1"/>
</dbReference>
<dbReference type="SUPFAM" id="SSF55874">
    <property type="entry name" value="ATPase domain of HSP90 chaperone/DNA topoisomerase II/histidine kinase"/>
    <property type="match status" value="1"/>
</dbReference>
<evidence type="ECO:0000259" key="3">
    <source>
        <dbReference type="Pfam" id="PF06580"/>
    </source>
</evidence>
<dbReference type="Proteomes" id="UP000182985">
    <property type="component" value="Unassembled WGS sequence"/>
</dbReference>
<dbReference type="OrthoDB" id="2514702at2"/>
<gene>
    <name evidence="4" type="ORF">BLA27_09975</name>
</gene>
<protein>
    <recommendedName>
        <fullName evidence="3">Signal transduction histidine kinase internal region domain-containing protein</fullName>
    </recommendedName>
</protein>
<dbReference type="GO" id="GO:0000155">
    <property type="term" value="F:phosphorelay sensor kinase activity"/>
    <property type="evidence" value="ECO:0007669"/>
    <property type="project" value="InterPro"/>
</dbReference>
<dbReference type="PANTHER" id="PTHR34220">
    <property type="entry name" value="SENSOR HISTIDINE KINASE YPDA"/>
    <property type="match status" value="1"/>
</dbReference>
<dbReference type="InterPro" id="IPR010559">
    <property type="entry name" value="Sig_transdc_His_kin_internal"/>
</dbReference>